<organism evidence="10 11">
    <name type="scientific">Nepenthes gracilis</name>
    <name type="common">Slender pitcher plant</name>
    <dbReference type="NCBI Taxonomy" id="150966"/>
    <lineage>
        <taxon>Eukaryota</taxon>
        <taxon>Viridiplantae</taxon>
        <taxon>Streptophyta</taxon>
        <taxon>Embryophyta</taxon>
        <taxon>Tracheophyta</taxon>
        <taxon>Spermatophyta</taxon>
        <taxon>Magnoliopsida</taxon>
        <taxon>eudicotyledons</taxon>
        <taxon>Gunneridae</taxon>
        <taxon>Pentapetalae</taxon>
        <taxon>Caryophyllales</taxon>
        <taxon>Nepenthaceae</taxon>
        <taxon>Nepenthes</taxon>
    </lineage>
</organism>
<proteinExistence type="inferred from homology"/>
<evidence type="ECO:0000256" key="1">
    <source>
        <dbReference type="ARBA" id="ARBA00004167"/>
    </source>
</evidence>
<accession>A0AAD3XDM5</accession>
<evidence type="ECO:0000256" key="7">
    <source>
        <dbReference type="SAM" id="Phobius"/>
    </source>
</evidence>
<dbReference type="EMBL" id="BSYO01000003">
    <property type="protein sequence ID" value="GMH01634.1"/>
    <property type="molecule type" value="Genomic_DNA"/>
</dbReference>
<dbReference type="Proteomes" id="UP001279734">
    <property type="component" value="Unassembled WGS sequence"/>
</dbReference>
<keyword evidence="5 7" id="KW-1133">Transmembrane helix</keyword>
<name>A0AAD3XDM5_NEPGR</name>
<dbReference type="InterPro" id="IPR029962">
    <property type="entry name" value="TBL"/>
</dbReference>
<evidence type="ECO:0000259" key="8">
    <source>
        <dbReference type="Pfam" id="PF13839"/>
    </source>
</evidence>
<dbReference type="AlphaFoldDB" id="A0AAD3XDM5"/>
<evidence type="ECO:0000313" key="11">
    <source>
        <dbReference type="Proteomes" id="UP001279734"/>
    </source>
</evidence>
<feature type="transmembrane region" description="Helical" evidence="7">
    <location>
        <begin position="21"/>
        <end position="42"/>
    </location>
</feature>
<evidence type="ECO:0000313" key="10">
    <source>
        <dbReference type="EMBL" id="GMH01634.1"/>
    </source>
</evidence>
<feature type="domain" description="Trichome birefringence-like C-terminal" evidence="8">
    <location>
        <begin position="134"/>
        <end position="428"/>
    </location>
</feature>
<dbReference type="Pfam" id="PF13839">
    <property type="entry name" value="PC-Esterase"/>
    <property type="match status" value="1"/>
</dbReference>
<evidence type="ECO:0000256" key="2">
    <source>
        <dbReference type="ARBA" id="ARBA00007727"/>
    </source>
</evidence>
<dbReference type="InterPro" id="IPR025846">
    <property type="entry name" value="TBL_N"/>
</dbReference>
<evidence type="ECO:0000256" key="3">
    <source>
        <dbReference type="ARBA" id="ARBA00022692"/>
    </source>
</evidence>
<evidence type="ECO:0000256" key="5">
    <source>
        <dbReference type="ARBA" id="ARBA00022989"/>
    </source>
</evidence>
<evidence type="ECO:0000256" key="6">
    <source>
        <dbReference type="ARBA" id="ARBA00023136"/>
    </source>
</evidence>
<gene>
    <name evidence="10" type="ORF">Nepgr_003473</name>
</gene>
<comment type="subcellular location">
    <subcellularLocation>
        <location evidence="1">Membrane</location>
        <topology evidence="1">Single-pass membrane protein</topology>
    </subcellularLocation>
</comment>
<evidence type="ECO:0008006" key="12">
    <source>
        <dbReference type="Google" id="ProtNLM"/>
    </source>
</evidence>
<feature type="domain" description="Trichome birefringence-like N-terminal" evidence="9">
    <location>
        <begin position="81"/>
        <end position="133"/>
    </location>
</feature>
<keyword evidence="4" id="KW-0735">Signal-anchor</keyword>
<comment type="similarity">
    <text evidence="2">Belongs to the PC-esterase family. TBL subfamily.</text>
</comment>
<protein>
    <recommendedName>
        <fullName evidence="12">Trichome birefringence-like N-terminal domain-containing protein</fullName>
    </recommendedName>
</protein>
<dbReference type="PANTHER" id="PTHR32285">
    <property type="entry name" value="PROTEIN TRICHOME BIREFRINGENCE-LIKE 9-RELATED"/>
    <property type="match status" value="1"/>
</dbReference>
<dbReference type="GO" id="GO:0016413">
    <property type="term" value="F:O-acetyltransferase activity"/>
    <property type="evidence" value="ECO:0007669"/>
    <property type="project" value="InterPro"/>
</dbReference>
<reference evidence="10" key="1">
    <citation type="submission" date="2023-05" db="EMBL/GenBank/DDBJ databases">
        <title>Nepenthes gracilis genome sequencing.</title>
        <authorList>
            <person name="Fukushima K."/>
        </authorList>
    </citation>
    <scope>NUCLEOTIDE SEQUENCE</scope>
    <source>
        <strain evidence="10">SING2019-196</strain>
    </source>
</reference>
<sequence>MGTAVNPFAEKLLLSVKFKKLFPYALYAILPIVLLRVCFYSSTPLSQPPAVQFHENPSILIASSISSSPSHNEDGEYGVAQCDYANGKWVPDDLGPLYNGTSCSTIKDGQNCMSHGRPDIGYLYWRWEPRKCKLGRFDPEAFLTFLRNKHLAFVGDSMARNQLESLLCMLSSFSPPTLFYSNGNDNKFRRWNFPSHNVSVSIYWSPFLVKGVEKQEGQNHNQLYLDVVDERWASDLGLIDVVVFSIGHWYLHPAVYFEGDSILGCHHCPALNLTEIGFYGVFRKAFRTALKTTIQRKVANGNAIGVIVTTFSPHHFEGEWDKAGACPKTAPFDESEKPLGAMDEEMRKAGVEEVEAAKLSAEQLGHWGKVRVAALNVTKLAMLRPDGHPGPYMNPFPFESGAQHRVQNDCVHWCLPGAIDTWNEIMLEIMKGWQAQSRGGG</sequence>
<dbReference type="GO" id="GO:0005794">
    <property type="term" value="C:Golgi apparatus"/>
    <property type="evidence" value="ECO:0007669"/>
    <property type="project" value="TreeGrafter"/>
</dbReference>
<comment type="caution">
    <text evidence="10">The sequence shown here is derived from an EMBL/GenBank/DDBJ whole genome shotgun (WGS) entry which is preliminary data.</text>
</comment>
<keyword evidence="11" id="KW-1185">Reference proteome</keyword>
<dbReference type="GO" id="GO:0016020">
    <property type="term" value="C:membrane"/>
    <property type="evidence" value="ECO:0007669"/>
    <property type="project" value="UniProtKB-SubCell"/>
</dbReference>
<dbReference type="InterPro" id="IPR026057">
    <property type="entry name" value="TBL_C"/>
</dbReference>
<evidence type="ECO:0000259" key="9">
    <source>
        <dbReference type="Pfam" id="PF14416"/>
    </source>
</evidence>
<dbReference type="PANTHER" id="PTHR32285:SF57">
    <property type="entry name" value="XYLOGLUCAN O-ACETYLTRANSFERASE 1"/>
    <property type="match status" value="1"/>
</dbReference>
<keyword evidence="6 7" id="KW-0472">Membrane</keyword>
<keyword evidence="3 7" id="KW-0812">Transmembrane</keyword>
<evidence type="ECO:0000256" key="4">
    <source>
        <dbReference type="ARBA" id="ARBA00022968"/>
    </source>
</evidence>
<dbReference type="Pfam" id="PF14416">
    <property type="entry name" value="PMR5N"/>
    <property type="match status" value="1"/>
</dbReference>